<feature type="region of interest" description="Disordered" evidence="5">
    <location>
        <begin position="20"/>
        <end position="42"/>
    </location>
</feature>
<feature type="transmembrane region" description="Helical" evidence="6">
    <location>
        <begin position="270"/>
        <end position="288"/>
    </location>
</feature>
<dbReference type="InterPro" id="IPR032808">
    <property type="entry name" value="DoxX"/>
</dbReference>
<evidence type="ECO:0000313" key="7">
    <source>
        <dbReference type="EMBL" id="AEW94839.1"/>
    </source>
</evidence>
<feature type="compositionally biased region" description="Acidic residues" evidence="5">
    <location>
        <begin position="147"/>
        <end position="157"/>
    </location>
</feature>
<name>G8WU16_STREN</name>
<feature type="compositionally biased region" description="Gly residues" evidence="5">
    <location>
        <begin position="491"/>
        <end position="505"/>
    </location>
</feature>
<dbReference type="Proteomes" id="UP000007842">
    <property type="component" value="Chromosome"/>
</dbReference>
<dbReference type="GO" id="GO:0016020">
    <property type="term" value="C:membrane"/>
    <property type="evidence" value="ECO:0007669"/>
    <property type="project" value="UniProtKB-SubCell"/>
</dbReference>
<keyword evidence="8" id="KW-1185">Reference proteome</keyword>
<organism evidence="7 8">
    <name type="scientific">Streptantibioticus cattleyicolor (strain ATCC 35852 / DSM 46488 / JCM 4925 / NBRC 14057 / NRRL 8057)</name>
    <name type="common">Streptomyces cattleya</name>
    <dbReference type="NCBI Taxonomy" id="1003195"/>
    <lineage>
        <taxon>Bacteria</taxon>
        <taxon>Bacillati</taxon>
        <taxon>Actinomycetota</taxon>
        <taxon>Actinomycetes</taxon>
        <taxon>Kitasatosporales</taxon>
        <taxon>Streptomycetaceae</taxon>
        <taxon>Streptantibioticus</taxon>
    </lineage>
</organism>
<proteinExistence type="predicted"/>
<feature type="region of interest" description="Disordered" evidence="5">
    <location>
        <begin position="90"/>
        <end position="167"/>
    </location>
</feature>
<dbReference type="EMBL" id="CP003219">
    <property type="protein sequence ID" value="AEW94839.1"/>
    <property type="molecule type" value="Genomic_DNA"/>
</dbReference>
<keyword evidence="4 6" id="KW-0472">Membrane</keyword>
<evidence type="ECO:0000313" key="8">
    <source>
        <dbReference type="Proteomes" id="UP000007842"/>
    </source>
</evidence>
<feature type="compositionally biased region" description="Gly residues" evidence="5">
    <location>
        <begin position="445"/>
        <end position="455"/>
    </location>
</feature>
<dbReference type="eggNOG" id="COG5602">
    <property type="taxonomic scope" value="Bacteria"/>
</dbReference>
<sequence length="529" mass="54601">MADTAPLPVIPTSVRSAAEARLPRRRAAPVVWTGHTDPGDPAATQLLQAVRSAGSTQLLPRVDERLREGRPAEEPDDGLPPVRPAVVAPRLPVVGGPLPPLAGARRVRRPADDEDTSEIAYRPPHGLPGQSRPAPSESYPRHPGGPDDADVYEDEYGDPGARRGRRRGEPVRHAWYPGRRMNLGVVLLPLRVFLGCISVYAGLGKLCDPVYFDGGKRGSMVHWLAALHPWSVAEPLRATALAHPVGAGLTVAFLQVTVGVLTVMGLWQRVAAGVGALLSVALLVTVSWQTVPVYDAPDFIYLAAWSPLLIAGAPVYSVDAKLAGEAWRRLGPRAPLWELRRYVLRRGVVLATLVAGGALLVGALFGSAVRSSKTHLDTPAPPSDLPTNNLPGSPLPQIGGTGHLGPRHQRLPGATGRSARPGSSPGARPHTSATAGAPGSVRPGGVVGAPGGYGTGHHAPSHQGTAGRPAPASRPAAPAPHSVNPANPGPSGSGSSTGGSLGGLLGSKSSSGWLLGMPGAHRATPPGLA</sequence>
<evidence type="ECO:0000256" key="3">
    <source>
        <dbReference type="ARBA" id="ARBA00022989"/>
    </source>
</evidence>
<evidence type="ECO:0000256" key="4">
    <source>
        <dbReference type="ARBA" id="ARBA00023136"/>
    </source>
</evidence>
<dbReference type="PANTHER" id="PTHR39157:SF1">
    <property type="entry name" value="DOXX FAMILY PROTEIN"/>
    <property type="match status" value="1"/>
</dbReference>
<feature type="compositionally biased region" description="Low complexity" evidence="5">
    <location>
        <begin position="435"/>
        <end position="444"/>
    </location>
</feature>
<feature type="transmembrane region" description="Helical" evidence="6">
    <location>
        <begin position="300"/>
        <end position="322"/>
    </location>
</feature>
<feature type="compositionally biased region" description="Low complexity" evidence="5">
    <location>
        <begin position="90"/>
        <end position="104"/>
    </location>
</feature>
<evidence type="ECO:0000256" key="5">
    <source>
        <dbReference type="SAM" id="MobiDB-lite"/>
    </source>
</evidence>
<feature type="compositionally biased region" description="Low complexity" evidence="5">
    <location>
        <begin position="506"/>
        <end position="516"/>
    </location>
</feature>
<evidence type="ECO:0000256" key="1">
    <source>
        <dbReference type="ARBA" id="ARBA00004141"/>
    </source>
</evidence>
<dbReference type="HOGENOM" id="CLU_036900_0_0_11"/>
<protein>
    <submittedName>
        <fullName evidence="7">Integral membrane protein</fullName>
    </submittedName>
</protein>
<keyword evidence="3 6" id="KW-1133">Transmembrane helix</keyword>
<dbReference type="Pfam" id="PF07681">
    <property type="entry name" value="DoxX"/>
    <property type="match status" value="1"/>
</dbReference>
<feature type="transmembrane region" description="Helical" evidence="6">
    <location>
        <begin position="343"/>
        <end position="365"/>
    </location>
</feature>
<dbReference type="PATRIC" id="fig|1003195.29.peg.2472"/>
<evidence type="ECO:0000256" key="6">
    <source>
        <dbReference type="SAM" id="Phobius"/>
    </source>
</evidence>
<keyword evidence="2 6" id="KW-0812">Transmembrane</keyword>
<reference evidence="8" key="1">
    <citation type="submission" date="2011-12" db="EMBL/GenBank/DDBJ databases">
        <title>Complete genome sequence of Streptomyces cattleya strain DSM 46488.</title>
        <authorList>
            <person name="Ou H.-Y."/>
            <person name="Li P."/>
            <person name="Zhao C."/>
            <person name="O'Hagan D."/>
            <person name="Deng Z."/>
        </authorList>
    </citation>
    <scope>NUCLEOTIDE SEQUENCE [LARGE SCALE GENOMIC DNA]</scope>
    <source>
        <strain evidence="8">ATCC 35852 / DSM 46488 / JCM 4925 / NBRC 14057 / NRRL 8057</strain>
    </source>
</reference>
<gene>
    <name evidence="7" type="ordered locus">SCATT_24680</name>
</gene>
<comment type="subcellular location">
    <subcellularLocation>
        <location evidence="1">Membrane</location>
        <topology evidence="1">Multi-pass membrane protein</topology>
    </subcellularLocation>
</comment>
<feature type="region of interest" description="Disordered" evidence="5">
    <location>
        <begin position="373"/>
        <end position="529"/>
    </location>
</feature>
<feature type="transmembrane region" description="Helical" evidence="6">
    <location>
        <begin position="241"/>
        <end position="263"/>
    </location>
</feature>
<evidence type="ECO:0000256" key="2">
    <source>
        <dbReference type="ARBA" id="ARBA00022692"/>
    </source>
</evidence>
<dbReference type="AlphaFoldDB" id="G8WU16"/>
<accession>G8WU16</accession>
<dbReference type="STRING" id="1003195.SCATT_24680"/>
<feature type="transmembrane region" description="Helical" evidence="6">
    <location>
        <begin position="182"/>
        <end position="203"/>
    </location>
</feature>
<dbReference type="KEGG" id="scy:SCATT_24680"/>
<feature type="compositionally biased region" description="Low complexity" evidence="5">
    <location>
        <begin position="468"/>
        <end position="480"/>
    </location>
</feature>
<dbReference type="PANTHER" id="PTHR39157">
    <property type="entry name" value="INTEGRAL MEMBRANE PROTEIN-RELATED"/>
    <property type="match status" value="1"/>
</dbReference>